<organism evidence="2 3">
    <name type="scientific">Marasmiellus scandens</name>
    <dbReference type="NCBI Taxonomy" id="2682957"/>
    <lineage>
        <taxon>Eukaryota</taxon>
        <taxon>Fungi</taxon>
        <taxon>Dikarya</taxon>
        <taxon>Basidiomycota</taxon>
        <taxon>Agaricomycotina</taxon>
        <taxon>Agaricomycetes</taxon>
        <taxon>Agaricomycetidae</taxon>
        <taxon>Agaricales</taxon>
        <taxon>Marasmiineae</taxon>
        <taxon>Omphalotaceae</taxon>
        <taxon>Marasmiellus</taxon>
    </lineage>
</organism>
<name>A0ABR1K3D1_9AGAR</name>
<dbReference type="EMBL" id="JBANRG010000001">
    <property type="protein sequence ID" value="KAK7472078.1"/>
    <property type="molecule type" value="Genomic_DNA"/>
</dbReference>
<accession>A0ABR1K3D1</accession>
<keyword evidence="3" id="KW-1185">Reference proteome</keyword>
<feature type="chain" id="PRO_5045127849" evidence="1">
    <location>
        <begin position="25"/>
        <end position="221"/>
    </location>
</feature>
<evidence type="ECO:0000313" key="2">
    <source>
        <dbReference type="EMBL" id="KAK7472078.1"/>
    </source>
</evidence>
<keyword evidence="1" id="KW-0732">Signal</keyword>
<proteinExistence type="predicted"/>
<feature type="signal peptide" evidence="1">
    <location>
        <begin position="1"/>
        <end position="24"/>
    </location>
</feature>
<gene>
    <name evidence="2" type="ORF">VKT23_000195</name>
</gene>
<evidence type="ECO:0000313" key="3">
    <source>
        <dbReference type="Proteomes" id="UP001498398"/>
    </source>
</evidence>
<sequence length="221" mass="23186">MTPINLASLILLSLISTFIYPIQAASPPDHISITYPVASDNIPFNSTFEVFAIAPDDPSCSGVHGLISFYNITVTHPNGTTLLGVVIGDLLDCRGLACNGGGGGSTVRADASGEYTIHWNITYGLSSDPLQANSSYCGPEPFSWQTFILNKTVTVLSPDALGQNAGGVKLPLTTVVSQFPSEPTGQVPSGSSKVADQFWEGRGWGVILGVAAMMILVDILL</sequence>
<comment type="caution">
    <text evidence="2">The sequence shown here is derived from an EMBL/GenBank/DDBJ whole genome shotgun (WGS) entry which is preliminary data.</text>
</comment>
<evidence type="ECO:0000256" key="1">
    <source>
        <dbReference type="SAM" id="SignalP"/>
    </source>
</evidence>
<dbReference type="Proteomes" id="UP001498398">
    <property type="component" value="Unassembled WGS sequence"/>
</dbReference>
<protein>
    <submittedName>
        <fullName evidence="2">Uncharacterized protein</fullName>
    </submittedName>
</protein>
<reference evidence="2 3" key="1">
    <citation type="submission" date="2024-01" db="EMBL/GenBank/DDBJ databases">
        <title>A draft genome for the cacao thread blight pathogen Marasmiellus scandens.</title>
        <authorList>
            <person name="Baruah I.K."/>
            <person name="Leung J."/>
            <person name="Bukari Y."/>
            <person name="Amoako-Attah I."/>
            <person name="Meinhardt L.W."/>
            <person name="Bailey B.A."/>
            <person name="Cohen S.P."/>
        </authorList>
    </citation>
    <scope>NUCLEOTIDE SEQUENCE [LARGE SCALE GENOMIC DNA]</scope>
    <source>
        <strain evidence="2 3">GH-19</strain>
    </source>
</reference>